<evidence type="ECO:0000313" key="1">
    <source>
        <dbReference type="EMBL" id="MCO1657362.1"/>
    </source>
</evidence>
<proteinExistence type="predicted"/>
<evidence type="ECO:0000313" key="2">
    <source>
        <dbReference type="Proteomes" id="UP001165283"/>
    </source>
</evidence>
<comment type="caution">
    <text evidence="1">The sequence shown here is derived from an EMBL/GenBank/DDBJ whole genome shotgun (WGS) entry which is preliminary data.</text>
</comment>
<gene>
    <name evidence="1" type="ORF">KDL28_20090</name>
</gene>
<dbReference type="RefSeq" id="WP_252440987.1">
    <property type="nucleotide sequence ID" value="NZ_JAGSOV010000041.1"/>
</dbReference>
<name>A0ABT1A2Z0_9PSEU</name>
<dbReference type="Proteomes" id="UP001165283">
    <property type="component" value="Unassembled WGS sequence"/>
</dbReference>
<organism evidence="1 2">
    <name type="scientific">Pseudonocardia humida</name>
    <dbReference type="NCBI Taxonomy" id="2800819"/>
    <lineage>
        <taxon>Bacteria</taxon>
        <taxon>Bacillati</taxon>
        <taxon>Actinomycetota</taxon>
        <taxon>Actinomycetes</taxon>
        <taxon>Pseudonocardiales</taxon>
        <taxon>Pseudonocardiaceae</taxon>
        <taxon>Pseudonocardia</taxon>
    </lineage>
</organism>
<accession>A0ABT1A2Z0</accession>
<dbReference type="EMBL" id="JAGSOV010000041">
    <property type="protein sequence ID" value="MCO1657362.1"/>
    <property type="molecule type" value="Genomic_DNA"/>
</dbReference>
<protein>
    <submittedName>
        <fullName evidence="1">Uncharacterized protein</fullName>
    </submittedName>
</protein>
<keyword evidence="2" id="KW-1185">Reference proteome</keyword>
<sequence length="130" mass="13794">MTDSRKIGRDEKEDGREWDGLTAADLPIVERYAAARTAAAAVMRDHSASHDEDTRRHLVLAALVAALDAVGDVPVLLQALLAARLRAANLAAAGRAAVAAQRDGEADPLYYVRDELMHDVDAGPDAAVTP</sequence>
<reference evidence="1" key="1">
    <citation type="submission" date="2021-04" db="EMBL/GenBank/DDBJ databases">
        <title>Pseudonocardia sp. nov., isolated from sandy soil of mangrove forest.</title>
        <authorList>
            <person name="Zan Z."/>
            <person name="Huang R."/>
            <person name="Liu W."/>
        </authorList>
    </citation>
    <scope>NUCLEOTIDE SEQUENCE</scope>
    <source>
        <strain evidence="1">S2-4</strain>
    </source>
</reference>